<protein>
    <recommendedName>
        <fullName evidence="3">phenylalanine--tRNA ligase</fullName>
        <ecNumber evidence="3">6.1.1.20</ecNumber>
    </recommendedName>
    <alternativeName>
        <fullName evidence="11">Phenylalanyl-tRNA synthetase</fullName>
    </alternativeName>
</protein>
<dbReference type="InterPro" id="IPR045864">
    <property type="entry name" value="aa-tRNA-synth_II/BPL/LPL"/>
</dbReference>
<dbReference type="PROSITE" id="PS51447">
    <property type="entry name" value="FDX_ACB"/>
    <property type="match status" value="1"/>
</dbReference>
<evidence type="ECO:0000256" key="3">
    <source>
        <dbReference type="ARBA" id="ARBA00012814"/>
    </source>
</evidence>
<dbReference type="InterPro" id="IPR036690">
    <property type="entry name" value="Fdx_antiC-bd_sf"/>
</dbReference>
<dbReference type="InterPro" id="IPR004530">
    <property type="entry name" value="Phe-tRNA-synth_IIc_mito"/>
</dbReference>
<keyword evidence="4 17" id="KW-0436">Ligase</keyword>
<feature type="compositionally biased region" description="Basic residues" evidence="13">
    <location>
        <begin position="11"/>
        <end position="28"/>
    </location>
</feature>
<dbReference type="SUPFAM" id="SSF54991">
    <property type="entry name" value="Anticodon-binding domain of PheRS"/>
    <property type="match status" value="1"/>
</dbReference>
<dbReference type="Pfam" id="PF03147">
    <property type="entry name" value="FDX-ACB"/>
    <property type="match status" value="1"/>
</dbReference>
<comment type="subcellular location">
    <subcellularLocation>
        <location evidence="1">Mitochondrion matrix</location>
    </subcellularLocation>
</comment>
<evidence type="ECO:0000256" key="6">
    <source>
        <dbReference type="ARBA" id="ARBA00022840"/>
    </source>
</evidence>
<proteinExistence type="inferred from homology"/>
<dbReference type="EC" id="6.1.1.20" evidence="3"/>
<dbReference type="Pfam" id="PF01409">
    <property type="entry name" value="tRNA-synt_2d"/>
    <property type="match status" value="2"/>
</dbReference>
<comment type="catalytic activity">
    <reaction evidence="12">
        <text>tRNA(Phe) + L-phenylalanine + ATP = L-phenylalanyl-tRNA(Phe) + AMP + diphosphate + H(+)</text>
        <dbReference type="Rhea" id="RHEA:19413"/>
        <dbReference type="Rhea" id="RHEA-COMP:9668"/>
        <dbReference type="Rhea" id="RHEA-COMP:9699"/>
        <dbReference type="ChEBI" id="CHEBI:15378"/>
        <dbReference type="ChEBI" id="CHEBI:30616"/>
        <dbReference type="ChEBI" id="CHEBI:33019"/>
        <dbReference type="ChEBI" id="CHEBI:58095"/>
        <dbReference type="ChEBI" id="CHEBI:78442"/>
        <dbReference type="ChEBI" id="CHEBI:78531"/>
        <dbReference type="ChEBI" id="CHEBI:456215"/>
        <dbReference type="EC" id="6.1.1.20"/>
    </reaction>
</comment>
<name>A0ABR3G1L2_9AGAR</name>
<dbReference type="Gene3D" id="3.30.930.10">
    <property type="entry name" value="Bira Bifunctional Protein, Domain 2"/>
    <property type="match status" value="1"/>
</dbReference>
<feature type="domain" description="Aminoacyl-transfer RNA synthetases class-II family profile" evidence="15">
    <location>
        <begin position="394"/>
        <end position="651"/>
    </location>
</feature>
<evidence type="ECO:0000313" key="17">
    <source>
        <dbReference type="EMBL" id="KAL0581736.1"/>
    </source>
</evidence>
<evidence type="ECO:0000256" key="4">
    <source>
        <dbReference type="ARBA" id="ARBA00022598"/>
    </source>
</evidence>
<evidence type="ECO:0000259" key="15">
    <source>
        <dbReference type="PROSITE" id="PS50862"/>
    </source>
</evidence>
<evidence type="ECO:0000256" key="11">
    <source>
        <dbReference type="ARBA" id="ARBA00031194"/>
    </source>
</evidence>
<dbReference type="PROSITE" id="PS50862">
    <property type="entry name" value="AA_TRNA_LIGASE_II"/>
    <property type="match status" value="1"/>
</dbReference>
<keyword evidence="14" id="KW-0812">Transmembrane</keyword>
<feature type="region of interest" description="Disordered" evidence="13">
    <location>
        <begin position="1"/>
        <end position="28"/>
    </location>
</feature>
<keyword evidence="6" id="KW-0067">ATP-binding</keyword>
<evidence type="ECO:0000256" key="12">
    <source>
        <dbReference type="ARBA" id="ARBA00049255"/>
    </source>
</evidence>
<keyword evidence="14" id="KW-1133">Transmembrane helix</keyword>
<accession>A0ABR3G1L2</accession>
<dbReference type="InterPro" id="IPR002319">
    <property type="entry name" value="Phenylalanyl-tRNA_Synthase"/>
</dbReference>
<keyword evidence="10" id="KW-0030">Aminoacyl-tRNA synthetase</keyword>
<dbReference type="PANTHER" id="PTHR11538">
    <property type="entry name" value="PHENYLALANYL-TRNA SYNTHETASE"/>
    <property type="match status" value="1"/>
</dbReference>
<keyword evidence="5" id="KW-0547">Nucleotide-binding</keyword>
<feature type="compositionally biased region" description="Acidic residues" evidence="13">
    <location>
        <begin position="310"/>
        <end position="322"/>
    </location>
</feature>
<gene>
    <name evidence="17" type="primary">MSF1</name>
    <name evidence="17" type="ORF">V5O48_000318</name>
</gene>
<dbReference type="InterPro" id="IPR006195">
    <property type="entry name" value="aa-tRNA-synth_II"/>
</dbReference>
<dbReference type="NCBIfam" id="TIGR00469">
    <property type="entry name" value="pheS_mito"/>
    <property type="match status" value="1"/>
</dbReference>
<dbReference type="Proteomes" id="UP001465976">
    <property type="component" value="Unassembled WGS sequence"/>
</dbReference>
<sequence length="762" mass="86150">MAQPSSSHHDDHRRHRSERSSSHHHHRTISSTTLLLVLSLVLALLAVLLSFNSSNSPFLSNFNNGHAAQNNPEAGEDKGSSGVWGMLTPKRTKELIGREKDVALREAEVARREAEILAGAPGGVITTPSPAAVCQPCIAATTVETVVGPIQTVIKEIVKEDSLTPPGWASPRIDEILDRELKVAEREREISKREEGINRREHDAARRESWIMEQLIALGNGEPQTVEEEHIYEQAMPPKRKAKYKELPPLVISQTQIETRIETVTATETIQVPQPHSIRQVATPAPAPVDAQRSTAIPRTTAVEIIHEVEEPEEEEEEEYEEQVTYKRGPPRRPPARWFGGCAGTGTGSSKYPPTIEILGQHHPTDEITNITPAIISKLPLRLHTQPAHPLCTLRSLIESHFNDFTHLPSPSPLVTPFKNFDELAFPKDHPGRSVTDSYYVNKDLMLRTHTSAHEVEVFRDAYTRWLLTADVYRRDEIDGSHYPVFHQMEGAKLFDAAGNGMKEVEEDNQRLERFLSRENIVIEDIPHISPTNPVQKGHDPVYAEAVTKNLKLSLNSLMLTLFGGQQKQEEPLRVRWIEAYFPFTSPSFEVEVFFRGKWLEILGCGVVKQSTLDTAGVQDKIGWAFGLGLERIAMILYSIPDIRLFWSQDPRFISQFKAGEITTFKTYSKYPSCFKDVSFWSAQNNELHENDFCDLVRDVAGDLVEDVQKIDNFVHPKTKRISTCYRINYRSMDRSLSNEEANEVQQRVNARLKSDFGVEIR</sequence>
<feature type="domain" description="FDX-ACB" evidence="16">
    <location>
        <begin position="669"/>
        <end position="762"/>
    </location>
</feature>
<feature type="region of interest" description="Disordered" evidence="13">
    <location>
        <begin position="310"/>
        <end position="332"/>
    </location>
</feature>
<evidence type="ECO:0000256" key="13">
    <source>
        <dbReference type="SAM" id="MobiDB-lite"/>
    </source>
</evidence>
<keyword evidence="9" id="KW-0496">Mitochondrion</keyword>
<comment type="similarity">
    <text evidence="2">Belongs to the class-II aminoacyl-tRNA synthetase family.</text>
</comment>
<dbReference type="SUPFAM" id="SSF55681">
    <property type="entry name" value="Class II aaRS and biotin synthetases"/>
    <property type="match status" value="1"/>
</dbReference>
<evidence type="ECO:0000256" key="7">
    <source>
        <dbReference type="ARBA" id="ARBA00022917"/>
    </source>
</evidence>
<keyword evidence="8" id="KW-0809">Transit peptide</keyword>
<dbReference type="SMART" id="SM00896">
    <property type="entry name" value="FDX-ACB"/>
    <property type="match status" value="1"/>
</dbReference>
<dbReference type="EMBL" id="JBAHYK010000005">
    <property type="protein sequence ID" value="KAL0581736.1"/>
    <property type="molecule type" value="Genomic_DNA"/>
</dbReference>
<evidence type="ECO:0000313" key="18">
    <source>
        <dbReference type="Proteomes" id="UP001465976"/>
    </source>
</evidence>
<evidence type="ECO:0000259" key="16">
    <source>
        <dbReference type="PROSITE" id="PS51447"/>
    </source>
</evidence>
<feature type="transmembrane region" description="Helical" evidence="14">
    <location>
        <begin position="29"/>
        <end position="51"/>
    </location>
</feature>
<evidence type="ECO:0000256" key="9">
    <source>
        <dbReference type="ARBA" id="ARBA00023128"/>
    </source>
</evidence>
<evidence type="ECO:0000256" key="2">
    <source>
        <dbReference type="ARBA" id="ARBA00008226"/>
    </source>
</evidence>
<evidence type="ECO:0000256" key="8">
    <source>
        <dbReference type="ARBA" id="ARBA00022946"/>
    </source>
</evidence>
<comment type="caution">
    <text evidence="17">The sequence shown here is derived from an EMBL/GenBank/DDBJ whole genome shotgun (WGS) entry which is preliminary data.</text>
</comment>
<organism evidence="17 18">
    <name type="scientific">Marasmius crinis-equi</name>
    <dbReference type="NCBI Taxonomy" id="585013"/>
    <lineage>
        <taxon>Eukaryota</taxon>
        <taxon>Fungi</taxon>
        <taxon>Dikarya</taxon>
        <taxon>Basidiomycota</taxon>
        <taxon>Agaricomycotina</taxon>
        <taxon>Agaricomycetes</taxon>
        <taxon>Agaricomycetidae</taxon>
        <taxon>Agaricales</taxon>
        <taxon>Marasmiineae</taxon>
        <taxon>Marasmiaceae</taxon>
        <taxon>Marasmius</taxon>
    </lineage>
</organism>
<keyword evidence="7" id="KW-0648">Protein biosynthesis</keyword>
<dbReference type="InterPro" id="IPR005121">
    <property type="entry name" value="Fdx_antiC-bd"/>
</dbReference>
<dbReference type="PANTHER" id="PTHR11538:SF41">
    <property type="entry name" value="PHENYLALANINE--TRNA LIGASE, MITOCHONDRIAL"/>
    <property type="match status" value="1"/>
</dbReference>
<reference evidence="17 18" key="1">
    <citation type="submission" date="2024-02" db="EMBL/GenBank/DDBJ databases">
        <title>A draft genome for the cacao thread blight pathogen Marasmius crinis-equi.</title>
        <authorList>
            <person name="Cohen S.P."/>
            <person name="Baruah I.K."/>
            <person name="Amoako-Attah I."/>
            <person name="Bukari Y."/>
            <person name="Meinhardt L.W."/>
            <person name="Bailey B.A."/>
        </authorList>
    </citation>
    <scope>NUCLEOTIDE SEQUENCE [LARGE SCALE GENOMIC DNA]</scope>
    <source>
        <strain evidence="17 18">GH-76</strain>
    </source>
</reference>
<dbReference type="GO" id="GO:0004826">
    <property type="term" value="F:phenylalanine-tRNA ligase activity"/>
    <property type="evidence" value="ECO:0007669"/>
    <property type="project" value="UniProtKB-EC"/>
</dbReference>
<evidence type="ECO:0000256" key="14">
    <source>
        <dbReference type="SAM" id="Phobius"/>
    </source>
</evidence>
<evidence type="ECO:0000256" key="1">
    <source>
        <dbReference type="ARBA" id="ARBA00004305"/>
    </source>
</evidence>
<dbReference type="Gene3D" id="3.30.70.380">
    <property type="entry name" value="Ferrodoxin-fold anticodon-binding domain"/>
    <property type="match status" value="1"/>
</dbReference>
<evidence type="ECO:0000256" key="5">
    <source>
        <dbReference type="ARBA" id="ARBA00022741"/>
    </source>
</evidence>
<evidence type="ECO:0000256" key="10">
    <source>
        <dbReference type="ARBA" id="ARBA00023146"/>
    </source>
</evidence>
<keyword evidence="14" id="KW-0472">Membrane</keyword>
<keyword evidence="18" id="KW-1185">Reference proteome</keyword>